<dbReference type="InterPro" id="IPR001789">
    <property type="entry name" value="Sig_transdc_resp-reg_receiver"/>
</dbReference>
<proteinExistence type="predicted"/>
<dbReference type="Gene3D" id="3.40.50.2300">
    <property type="match status" value="2"/>
</dbReference>
<accession>A0A928V151</accession>
<dbReference type="CDD" id="cd17544">
    <property type="entry name" value="REC_2_GGDEF"/>
    <property type="match status" value="1"/>
</dbReference>
<dbReference type="SUPFAM" id="SSF55073">
    <property type="entry name" value="Nucleotide cyclase"/>
    <property type="match status" value="1"/>
</dbReference>
<dbReference type="CDD" id="cd19921">
    <property type="entry name" value="REC_1_GGDEF"/>
    <property type="match status" value="1"/>
</dbReference>
<evidence type="ECO:0000313" key="5">
    <source>
        <dbReference type="EMBL" id="MBE8716813.1"/>
    </source>
</evidence>
<reference evidence="5" key="1">
    <citation type="submission" date="2018-07" db="EMBL/GenBank/DDBJ databases">
        <title>Genome assembly of strain Ka43.</title>
        <authorList>
            <person name="Kukolya J."/>
            <person name="Nagy I."/>
            <person name="Horvath B."/>
            <person name="Toth A."/>
        </authorList>
    </citation>
    <scope>NUCLEOTIDE SEQUENCE</scope>
    <source>
        <strain evidence="5">KB43</strain>
    </source>
</reference>
<dbReference type="Proteomes" id="UP000652567">
    <property type="component" value="Unassembled WGS sequence"/>
</dbReference>
<feature type="domain" description="Response regulatory" evidence="3">
    <location>
        <begin position="6"/>
        <end position="121"/>
    </location>
</feature>
<dbReference type="AlphaFoldDB" id="A0A928V151"/>
<evidence type="ECO:0000259" key="3">
    <source>
        <dbReference type="PROSITE" id="PS50110"/>
    </source>
</evidence>
<dbReference type="InterPro" id="IPR000160">
    <property type="entry name" value="GGDEF_dom"/>
</dbReference>
<feature type="modified residue" description="4-aspartylphosphate" evidence="2">
    <location>
        <position position="179"/>
    </location>
</feature>
<dbReference type="SMART" id="SM00267">
    <property type="entry name" value="GGDEF"/>
    <property type="match status" value="1"/>
</dbReference>
<dbReference type="NCBIfam" id="TIGR00254">
    <property type="entry name" value="GGDEF"/>
    <property type="match status" value="1"/>
</dbReference>
<dbReference type="Pfam" id="PF00990">
    <property type="entry name" value="GGDEF"/>
    <property type="match status" value="1"/>
</dbReference>
<organism evidence="5 6">
    <name type="scientific">Cellvibrio polysaccharolyticus</name>
    <dbReference type="NCBI Taxonomy" id="2082724"/>
    <lineage>
        <taxon>Bacteria</taxon>
        <taxon>Pseudomonadati</taxon>
        <taxon>Pseudomonadota</taxon>
        <taxon>Gammaproteobacteria</taxon>
        <taxon>Cellvibrionales</taxon>
        <taxon>Cellvibrionaceae</taxon>
        <taxon>Cellvibrio</taxon>
    </lineage>
</organism>
<dbReference type="InterPro" id="IPR029787">
    <property type="entry name" value="Nucleotide_cyclase"/>
</dbReference>
<dbReference type="RefSeq" id="WP_193908177.1">
    <property type="nucleotide sequence ID" value="NZ_PRDL01000001.1"/>
</dbReference>
<gene>
    <name evidence="5" type="ORF">C4F51_06370</name>
</gene>
<feature type="modified residue" description="4-aspartylphosphate" evidence="2">
    <location>
        <position position="58"/>
    </location>
</feature>
<evidence type="ECO:0000256" key="2">
    <source>
        <dbReference type="PROSITE-ProRule" id="PRU00169"/>
    </source>
</evidence>
<keyword evidence="6" id="KW-1185">Reference proteome</keyword>
<dbReference type="Gene3D" id="3.30.70.270">
    <property type="match status" value="1"/>
</dbReference>
<keyword evidence="1 2" id="KW-0597">Phosphoprotein</keyword>
<sequence>MPANKRILIVEDSEMVSKILRHLMLHQPGFDAVFAYSLAEARAFCEAAETPFFAALVDLNLPDAPQGEIVDYVLGQKIPTIVLTGSYDEKRREQLFNKGIVDYVTKEGRYAYAKAVGMLERLVKNQSIRVLVVDDSDLARKHLANLLRRHLFPVEEASDAKEAIGILLANNDIRLLVTDYNMPGMDGFELVRNLRYQYEKNDLIMIGISGDSNEALSAKFIKHGANDFLRKPFHPEEFYCRITHNVESLEMMERIASTAQRDHLTGLFHRYHFFNVAREKHRIAREQQSPLTAVALDIDNFSEINRVYGNDCGDALLQSFAQLLEQFLGRFLLARADGDAFYALFPGVGRDKTIALISGIKQRMQQEPFIFDDKAIAFTFSVGVTDQLLQGVEAQMSRAVTLSEYALDAGGDMTVDDESEN</sequence>
<feature type="domain" description="GGDEF" evidence="4">
    <location>
        <begin position="289"/>
        <end position="421"/>
    </location>
</feature>
<dbReference type="InterPro" id="IPR043128">
    <property type="entry name" value="Rev_trsase/Diguanyl_cyclase"/>
</dbReference>
<feature type="domain" description="Response regulatory" evidence="3">
    <location>
        <begin position="129"/>
        <end position="246"/>
    </location>
</feature>
<dbReference type="PROSITE" id="PS50110">
    <property type="entry name" value="RESPONSE_REGULATORY"/>
    <property type="match status" value="2"/>
</dbReference>
<evidence type="ECO:0000256" key="1">
    <source>
        <dbReference type="ARBA" id="ARBA00022553"/>
    </source>
</evidence>
<evidence type="ECO:0000259" key="4">
    <source>
        <dbReference type="PROSITE" id="PS50887"/>
    </source>
</evidence>
<dbReference type="InterPro" id="IPR050595">
    <property type="entry name" value="Bact_response_regulator"/>
</dbReference>
<dbReference type="PANTHER" id="PTHR44591">
    <property type="entry name" value="STRESS RESPONSE REGULATOR PROTEIN 1"/>
    <property type="match status" value="1"/>
</dbReference>
<dbReference type="InterPro" id="IPR011006">
    <property type="entry name" value="CheY-like_superfamily"/>
</dbReference>
<dbReference type="SMART" id="SM00448">
    <property type="entry name" value="REC"/>
    <property type="match status" value="2"/>
</dbReference>
<dbReference type="SUPFAM" id="SSF52172">
    <property type="entry name" value="CheY-like"/>
    <property type="match status" value="2"/>
</dbReference>
<dbReference type="PANTHER" id="PTHR44591:SF3">
    <property type="entry name" value="RESPONSE REGULATORY DOMAIN-CONTAINING PROTEIN"/>
    <property type="match status" value="1"/>
</dbReference>
<comment type="caution">
    <text evidence="5">The sequence shown here is derived from an EMBL/GenBank/DDBJ whole genome shotgun (WGS) entry which is preliminary data.</text>
</comment>
<dbReference type="GO" id="GO:0000160">
    <property type="term" value="P:phosphorelay signal transduction system"/>
    <property type="evidence" value="ECO:0007669"/>
    <property type="project" value="InterPro"/>
</dbReference>
<dbReference type="Pfam" id="PF00072">
    <property type="entry name" value="Response_reg"/>
    <property type="match status" value="2"/>
</dbReference>
<name>A0A928V151_9GAMM</name>
<dbReference type="CDD" id="cd01949">
    <property type="entry name" value="GGDEF"/>
    <property type="match status" value="1"/>
</dbReference>
<evidence type="ECO:0000313" key="6">
    <source>
        <dbReference type="Proteomes" id="UP000652567"/>
    </source>
</evidence>
<protein>
    <submittedName>
        <fullName evidence="5">Response regulator</fullName>
    </submittedName>
</protein>
<dbReference type="EMBL" id="PRDL01000001">
    <property type="protein sequence ID" value="MBE8716813.1"/>
    <property type="molecule type" value="Genomic_DNA"/>
</dbReference>
<dbReference type="PROSITE" id="PS50887">
    <property type="entry name" value="GGDEF"/>
    <property type="match status" value="1"/>
</dbReference>